<organism evidence="1 2">
    <name type="scientific">Cytobacillus mangrovibacter</name>
    <dbReference type="NCBI Taxonomy" id="3299024"/>
    <lineage>
        <taxon>Bacteria</taxon>
        <taxon>Bacillati</taxon>
        <taxon>Bacillota</taxon>
        <taxon>Bacilli</taxon>
        <taxon>Bacillales</taxon>
        <taxon>Bacillaceae</taxon>
        <taxon>Cytobacillus</taxon>
    </lineage>
</organism>
<reference evidence="1 2" key="1">
    <citation type="submission" date="2024-08" db="EMBL/GenBank/DDBJ databases">
        <title>Two novel Cytobacillus novel species.</title>
        <authorList>
            <person name="Liu G."/>
        </authorList>
    </citation>
    <scope>NUCLEOTIDE SEQUENCE [LARGE SCALE GENOMIC DNA]</scope>
    <source>
        <strain evidence="1 2">FJAT-53684</strain>
    </source>
</reference>
<keyword evidence="2" id="KW-1185">Reference proteome</keyword>
<dbReference type="RefSeq" id="WP_389217784.1">
    <property type="nucleotide sequence ID" value="NZ_JBIACJ010000003.1"/>
</dbReference>
<accession>A0ABW6JZR8</accession>
<protein>
    <submittedName>
        <fullName evidence="1">Uncharacterized protein</fullName>
    </submittedName>
</protein>
<evidence type="ECO:0000313" key="1">
    <source>
        <dbReference type="EMBL" id="MFE8696225.1"/>
    </source>
</evidence>
<name>A0ABW6JZR8_9BACI</name>
<evidence type="ECO:0000313" key="2">
    <source>
        <dbReference type="Proteomes" id="UP001601058"/>
    </source>
</evidence>
<gene>
    <name evidence="1" type="ORF">ACFYKT_07645</name>
</gene>
<comment type="caution">
    <text evidence="1">The sequence shown here is derived from an EMBL/GenBank/DDBJ whole genome shotgun (WGS) entry which is preliminary data.</text>
</comment>
<dbReference type="EMBL" id="JBIACJ010000003">
    <property type="protein sequence ID" value="MFE8696225.1"/>
    <property type="molecule type" value="Genomic_DNA"/>
</dbReference>
<sequence>MGMALDEPEADDLVLMINEIQVAIEPQLEADVEELVIEYDRGRHAFVLRGNEGECT</sequence>
<dbReference type="Proteomes" id="UP001601058">
    <property type="component" value="Unassembled WGS sequence"/>
</dbReference>
<proteinExistence type="predicted"/>